<gene>
    <name evidence="2" type="ORF">IPT68_17820</name>
</gene>
<evidence type="ECO:0000313" key="2">
    <source>
        <dbReference type="EMBL" id="QOV41775.1"/>
    </source>
</evidence>
<evidence type="ECO:0000313" key="3">
    <source>
        <dbReference type="Proteomes" id="UP000594008"/>
    </source>
</evidence>
<name>A0A7M2T1J5_STRCW</name>
<reference evidence="2 3" key="1">
    <citation type="submission" date="2020-10" db="EMBL/GenBank/DDBJ databases">
        <title>Streptomyces chromofuscus complate genome analysis.</title>
        <authorList>
            <person name="Anwar N."/>
        </authorList>
    </citation>
    <scope>NUCLEOTIDE SEQUENCE [LARGE SCALE GENOMIC DNA]</scope>
    <source>
        <strain evidence="2 3">DSM 40273</strain>
    </source>
</reference>
<evidence type="ECO:0000256" key="1">
    <source>
        <dbReference type="SAM" id="MobiDB-lite"/>
    </source>
</evidence>
<dbReference type="AlphaFoldDB" id="A0A7M2T1J5"/>
<dbReference type="RefSeq" id="WP_189696078.1">
    <property type="nucleotide sequence ID" value="NZ_BMTA01000001.1"/>
</dbReference>
<feature type="compositionally biased region" description="Low complexity" evidence="1">
    <location>
        <begin position="14"/>
        <end position="23"/>
    </location>
</feature>
<organism evidence="2 3">
    <name type="scientific">Streptomyces chromofuscus</name>
    <dbReference type="NCBI Taxonomy" id="42881"/>
    <lineage>
        <taxon>Bacteria</taxon>
        <taxon>Bacillati</taxon>
        <taxon>Actinomycetota</taxon>
        <taxon>Actinomycetes</taxon>
        <taxon>Kitasatosporales</taxon>
        <taxon>Streptomycetaceae</taxon>
        <taxon>Streptomyces</taxon>
    </lineage>
</organism>
<proteinExistence type="predicted"/>
<protein>
    <submittedName>
        <fullName evidence="2">Uncharacterized protein</fullName>
    </submittedName>
</protein>
<dbReference type="KEGG" id="schf:IPT68_17820"/>
<dbReference type="EMBL" id="CP063374">
    <property type="protein sequence ID" value="QOV41775.1"/>
    <property type="molecule type" value="Genomic_DNA"/>
</dbReference>
<dbReference type="Proteomes" id="UP000594008">
    <property type="component" value="Chromosome"/>
</dbReference>
<feature type="region of interest" description="Disordered" evidence="1">
    <location>
        <begin position="1"/>
        <end position="23"/>
    </location>
</feature>
<accession>A0A7M2T1J5</accession>
<keyword evidence="3" id="KW-1185">Reference proteome</keyword>
<sequence>MPRATKSAATHVQSPASFSSGSFASSVTVAPVEEAADRTHAAALAVLSRDAAGEGVASTPFFRSNPPLVEDSSSATTALVIVPSPPTTAATVSACVGPLPTTSSSRSGAVSTCSTRL</sequence>